<evidence type="ECO:0000256" key="4">
    <source>
        <dbReference type="ARBA" id="ARBA00022692"/>
    </source>
</evidence>
<dbReference type="PANTHER" id="PTHR12002">
    <property type="entry name" value="CLAUDIN"/>
    <property type="match status" value="1"/>
</dbReference>
<evidence type="ECO:0000256" key="6">
    <source>
        <dbReference type="ARBA" id="ARBA00022989"/>
    </source>
</evidence>
<comment type="caution">
    <text evidence="9">The sequence shown here is derived from an EMBL/GenBank/DDBJ whole genome shotgun (WGS) entry which is preliminary data.</text>
</comment>
<keyword evidence="7 8" id="KW-0472">Membrane</keyword>
<evidence type="ECO:0000256" key="1">
    <source>
        <dbReference type="ARBA" id="ARBA00008295"/>
    </source>
</evidence>
<keyword evidence="3 8" id="KW-1003">Cell membrane</keyword>
<comment type="subcellular location">
    <subcellularLocation>
        <location evidence="8">Cell junction</location>
        <location evidence="8">Tight junction</location>
    </subcellularLocation>
    <subcellularLocation>
        <location evidence="8">Cell membrane</location>
        <topology evidence="8">Multi-pass membrane protein</topology>
    </subcellularLocation>
</comment>
<feature type="non-terminal residue" evidence="9">
    <location>
        <position position="1"/>
    </location>
</feature>
<keyword evidence="5 8" id="KW-0965">Cell junction</keyword>
<keyword evidence="10" id="KW-1185">Reference proteome</keyword>
<keyword evidence="4 8" id="KW-0812">Transmembrane</keyword>
<comment type="similarity">
    <text evidence="1 8">Belongs to the claudin family.</text>
</comment>
<keyword evidence="6 8" id="KW-1133">Transmembrane helix</keyword>
<name>A0A8X8BYV5_POLSE</name>
<evidence type="ECO:0000256" key="7">
    <source>
        <dbReference type="ARBA" id="ARBA00023136"/>
    </source>
</evidence>
<evidence type="ECO:0000256" key="2">
    <source>
        <dbReference type="ARBA" id="ARBA00022427"/>
    </source>
</evidence>
<dbReference type="InterPro" id="IPR004031">
    <property type="entry name" value="PMP22/EMP/MP20/Claudin"/>
</dbReference>
<feature type="transmembrane region" description="Helical" evidence="8">
    <location>
        <begin position="12"/>
        <end position="30"/>
    </location>
</feature>
<dbReference type="Gene3D" id="1.20.140.150">
    <property type="match status" value="1"/>
</dbReference>
<dbReference type="PRINTS" id="PR01077">
    <property type="entry name" value="CLAUDIN"/>
</dbReference>
<accession>A0A8X8BYV5</accession>
<evidence type="ECO:0000256" key="5">
    <source>
        <dbReference type="ARBA" id="ARBA00022949"/>
    </source>
</evidence>
<feature type="non-terminal residue" evidence="9">
    <location>
        <position position="214"/>
    </location>
</feature>
<keyword evidence="2 8" id="KW-0796">Tight junction</keyword>
<dbReference type="EMBL" id="JAATIS010000094">
    <property type="protein sequence ID" value="KAG2470566.1"/>
    <property type="molecule type" value="Genomic_DNA"/>
</dbReference>
<feature type="transmembrane region" description="Helical" evidence="8">
    <location>
        <begin position="79"/>
        <end position="102"/>
    </location>
</feature>
<dbReference type="AlphaFoldDB" id="A0A8X8BYV5"/>
<evidence type="ECO:0000256" key="8">
    <source>
        <dbReference type="RuleBase" id="RU060637"/>
    </source>
</evidence>
<dbReference type="InterPro" id="IPR006187">
    <property type="entry name" value="Claudin"/>
</dbReference>
<dbReference type="GO" id="GO:0005923">
    <property type="term" value="C:bicellular tight junction"/>
    <property type="evidence" value="ECO:0007669"/>
    <property type="project" value="UniProtKB-SubCell"/>
</dbReference>
<evidence type="ECO:0000313" key="9">
    <source>
        <dbReference type="EMBL" id="KAG2470566.1"/>
    </source>
</evidence>
<feature type="transmembrane region" description="Helical" evidence="8">
    <location>
        <begin position="123"/>
        <end position="144"/>
    </location>
</feature>
<dbReference type="PROSITE" id="PS01346">
    <property type="entry name" value="CLAUDIN"/>
    <property type="match status" value="1"/>
</dbReference>
<reference evidence="9 10" key="1">
    <citation type="journal article" date="2021" name="Cell">
        <title>Tracing the genetic footprints of vertebrate landing in non-teleost ray-finned fishes.</title>
        <authorList>
            <person name="Bi X."/>
            <person name="Wang K."/>
            <person name="Yang L."/>
            <person name="Pan H."/>
            <person name="Jiang H."/>
            <person name="Wei Q."/>
            <person name="Fang M."/>
            <person name="Yu H."/>
            <person name="Zhu C."/>
            <person name="Cai Y."/>
            <person name="He Y."/>
            <person name="Gan X."/>
            <person name="Zeng H."/>
            <person name="Yu D."/>
            <person name="Zhu Y."/>
            <person name="Jiang H."/>
            <person name="Qiu Q."/>
            <person name="Yang H."/>
            <person name="Zhang Y.E."/>
            <person name="Wang W."/>
            <person name="Zhu M."/>
            <person name="He S."/>
            <person name="Zhang G."/>
        </authorList>
    </citation>
    <scope>NUCLEOTIDE SEQUENCE [LARGE SCALE GENOMIC DNA]</scope>
    <source>
        <strain evidence="9">Bchr_013</strain>
    </source>
</reference>
<dbReference type="OrthoDB" id="9423433at2759"/>
<proteinExistence type="inferred from homology"/>
<feature type="transmembrane region" description="Helical" evidence="8">
    <location>
        <begin position="164"/>
        <end position="185"/>
    </location>
</feature>
<comment type="function">
    <text evidence="8">Claudins function as major constituents of the tight junction complexes that regulate the permeability of epithelia.</text>
</comment>
<evidence type="ECO:0000313" key="10">
    <source>
        <dbReference type="Proteomes" id="UP000886611"/>
    </source>
</evidence>
<dbReference type="FunFam" id="1.20.140.150:FF:000001">
    <property type="entry name" value="Claudin"/>
    <property type="match status" value="1"/>
</dbReference>
<protein>
    <recommendedName>
        <fullName evidence="8">Claudin</fullName>
    </recommendedName>
</protein>
<gene>
    <name evidence="9" type="primary">Cldn5</name>
    <name evidence="9" type="ORF">GTO96_0005438</name>
</gene>
<dbReference type="GO" id="GO:0005198">
    <property type="term" value="F:structural molecule activity"/>
    <property type="evidence" value="ECO:0007669"/>
    <property type="project" value="InterPro"/>
</dbReference>
<dbReference type="InterPro" id="IPR017974">
    <property type="entry name" value="Claudin_CS"/>
</dbReference>
<sequence length="214" mass="22870">MVSASLEILGMVLSILGWLLEMLACGLPMWKVNAYLSANIVVSQSLQQGLWMSCVVQSTGQMQCKTYDSVLGLQRDLQVARAMTVLSSVLGALGLLVTVAGAQCTKCVPDESNKARIVNAGGAIFIISGLLVLVPVCWMANSIIAEFNDPLVSDHQKEEMGASIYIGWAASALLVAGGCVLCCSCPNRQARFSAKYAAPKRTVQNGDYDKKNYV</sequence>
<dbReference type="Proteomes" id="UP000886611">
    <property type="component" value="Unassembled WGS sequence"/>
</dbReference>
<dbReference type="GO" id="GO:0005886">
    <property type="term" value="C:plasma membrane"/>
    <property type="evidence" value="ECO:0007669"/>
    <property type="project" value="UniProtKB-SubCell"/>
</dbReference>
<evidence type="ECO:0000256" key="3">
    <source>
        <dbReference type="ARBA" id="ARBA00022475"/>
    </source>
</evidence>
<dbReference type="Pfam" id="PF00822">
    <property type="entry name" value="PMP22_Claudin"/>
    <property type="match status" value="1"/>
</dbReference>
<organism evidence="9 10">
    <name type="scientific">Polypterus senegalus</name>
    <name type="common">Senegal bichir</name>
    <dbReference type="NCBI Taxonomy" id="55291"/>
    <lineage>
        <taxon>Eukaryota</taxon>
        <taxon>Metazoa</taxon>
        <taxon>Chordata</taxon>
        <taxon>Craniata</taxon>
        <taxon>Vertebrata</taxon>
        <taxon>Euteleostomi</taxon>
        <taxon>Actinopterygii</taxon>
        <taxon>Polypteriformes</taxon>
        <taxon>Polypteridae</taxon>
        <taxon>Polypterus</taxon>
    </lineage>
</organism>